<dbReference type="InterPro" id="IPR051103">
    <property type="entry name" value="Plant_metabolite_P450s"/>
</dbReference>
<evidence type="ECO:0000256" key="4">
    <source>
        <dbReference type="ARBA" id="ARBA00022617"/>
    </source>
</evidence>
<feature type="binding site" description="axial binding residue" evidence="12">
    <location>
        <position position="459"/>
    </location>
    <ligand>
        <name>heme</name>
        <dbReference type="ChEBI" id="CHEBI:30413"/>
    </ligand>
    <ligandPart>
        <name>Fe</name>
        <dbReference type="ChEBI" id="CHEBI:18248"/>
    </ligandPart>
</feature>
<dbReference type="CDD" id="cd11075">
    <property type="entry name" value="CYP77_89"/>
    <property type="match status" value="1"/>
</dbReference>
<dbReference type="GO" id="GO:0016020">
    <property type="term" value="C:membrane"/>
    <property type="evidence" value="ECO:0007669"/>
    <property type="project" value="UniProtKB-SubCell"/>
</dbReference>
<comment type="subcellular location">
    <subcellularLocation>
        <location evidence="2">Membrane</location>
        <topology evidence="2">Single-pass membrane protein</topology>
    </subcellularLocation>
</comment>
<dbReference type="PRINTS" id="PR00463">
    <property type="entry name" value="EP450I"/>
</dbReference>
<evidence type="ECO:0000256" key="2">
    <source>
        <dbReference type="ARBA" id="ARBA00004167"/>
    </source>
</evidence>
<dbReference type="InterPro" id="IPR036396">
    <property type="entry name" value="Cyt_P450_sf"/>
</dbReference>
<evidence type="ECO:0000256" key="1">
    <source>
        <dbReference type="ARBA" id="ARBA00001971"/>
    </source>
</evidence>
<dbReference type="PANTHER" id="PTHR24298">
    <property type="entry name" value="FLAVONOID 3'-MONOOXYGENASE-RELATED"/>
    <property type="match status" value="1"/>
</dbReference>
<gene>
    <name evidence="14" type="ORF">POM88_001920</name>
</gene>
<dbReference type="Gene3D" id="1.10.630.10">
    <property type="entry name" value="Cytochrome P450"/>
    <property type="match status" value="1"/>
</dbReference>
<reference evidence="14" key="1">
    <citation type="submission" date="2023-02" db="EMBL/GenBank/DDBJ databases">
        <title>Genome of toxic invasive species Heracleum sosnowskyi carries increased number of genes despite the absence of recent whole-genome duplications.</title>
        <authorList>
            <person name="Schelkunov M."/>
            <person name="Shtratnikova V."/>
            <person name="Makarenko M."/>
            <person name="Klepikova A."/>
            <person name="Omelchenko D."/>
            <person name="Novikova G."/>
            <person name="Obukhova E."/>
            <person name="Bogdanov V."/>
            <person name="Penin A."/>
            <person name="Logacheva M."/>
        </authorList>
    </citation>
    <scope>NUCLEOTIDE SEQUENCE</scope>
    <source>
        <strain evidence="14">Hsosn_3</strain>
        <tissue evidence="14">Leaf</tissue>
    </source>
</reference>
<keyword evidence="4 12" id="KW-0349">Heme</keyword>
<dbReference type="GO" id="GO:0009805">
    <property type="term" value="P:coumarin biosynthetic process"/>
    <property type="evidence" value="ECO:0007669"/>
    <property type="project" value="UniProtKB-ARBA"/>
</dbReference>
<evidence type="ECO:0000256" key="3">
    <source>
        <dbReference type="ARBA" id="ARBA00010617"/>
    </source>
</evidence>
<evidence type="ECO:0000256" key="8">
    <source>
        <dbReference type="ARBA" id="ARBA00023002"/>
    </source>
</evidence>
<comment type="cofactor">
    <cofactor evidence="1 12">
        <name>heme</name>
        <dbReference type="ChEBI" id="CHEBI:30413"/>
    </cofactor>
</comment>
<name>A0AAD8N5G6_9APIA</name>
<dbReference type="PRINTS" id="PR00385">
    <property type="entry name" value="P450"/>
</dbReference>
<protein>
    <submittedName>
        <fullName evidence="14">P450 domain-containing protein</fullName>
    </submittedName>
</protein>
<dbReference type="Pfam" id="PF00067">
    <property type="entry name" value="p450"/>
    <property type="match status" value="1"/>
</dbReference>
<keyword evidence="10 13" id="KW-0503">Monooxygenase</keyword>
<evidence type="ECO:0000256" key="13">
    <source>
        <dbReference type="RuleBase" id="RU000461"/>
    </source>
</evidence>
<dbReference type="GO" id="GO:0005506">
    <property type="term" value="F:iron ion binding"/>
    <property type="evidence" value="ECO:0007669"/>
    <property type="project" value="InterPro"/>
</dbReference>
<reference evidence="14" key="2">
    <citation type="submission" date="2023-05" db="EMBL/GenBank/DDBJ databases">
        <authorList>
            <person name="Schelkunov M.I."/>
        </authorList>
    </citation>
    <scope>NUCLEOTIDE SEQUENCE</scope>
    <source>
        <strain evidence="14">Hsosn_3</strain>
        <tissue evidence="14">Leaf</tissue>
    </source>
</reference>
<evidence type="ECO:0000256" key="9">
    <source>
        <dbReference type="ARBA" id="ARBA00023004"/>
    </source>
</evidence>
<evidence type="ECO:0000256" key="11">
    <source>
        <dbReference type="ARBA" id="ARBA00023136"/>
    </source>
</evidence>
<dbReference type="SUPFAM" id="SSF48264">
    <property type="entry name" value="Cytochrome P450"/>
    <property type="match status" value="1"/>
</dbReference>
<dbReference type="EMBL" id="JAUIZM010000001">
    <property type="protein sequence ID" value="KAK1402315.1"/>
    <property type="molecule type" value="Genomic_DNA"/>
</dbReference>
<comment type="similarity">
    <text evidence="3 13">Belongs to the cytochrome P450 family.</text>
</comment>
<dbReference type="AlphaFoldDB" id="A0AAD8N5G6"/>
<dbReference type="InterPro" id="IPR001128">
    <property type="entry name" value="Cyt_P450"/>
</dbReference>
<evidence type="ECO:0000313" key="14">
    <source>
        <dbReference type="EMBL" id="KAK1402315.1"/>
    </source>
</evidence>
<proteinExistence type="inferred from homology"/>
<sequence>MEAWLILVITICISALLKPLLSFLNPTRPHLPPGPTSLPILGNLLWLQKPLSDIEQILQTLKLKYGPIITLKIGSRTCIFINSHTLAHTALVENGAVFADRPSPPPTSKFLSCDQHNINSAGYGATWRLFRRNLSSEILHPSRVQAFSHAREWVLNVLLHRLSGGVEEKVGVRVVDDFQFAMFGLLVLMCFGDKLEEKEIKEIQRVQRGLLLSLRRFSVLDFWPMLGKVLFYRRWSELKELRRSQENVLIPLIKSRLEKLQSGFDQEEVVTVYVDTLLKLKLPEEGDRKLSFNEIVGLCSEFLNAGTDTTTTALQWIMANLVKYPEIQRKVYDEIVRVKGKCPGLVGNGKMVVVEEEDLQQMPYLKSVVLETLRVHPPGHFVLTHSVTKEVEFDGYVIPKDARINFMVAEMGRDQKVWDDPMEFKPERFLTKNGDLDAFDITGSRGIKMMPFGVGRRICPGLNLALLHLEYFVANLVWYFEWKAPDGVPVDLSEKPEFTVVMKYPLLPHISPRAEM</sequence>
<keyword evidence="5" id="KW-0812">Transmembrane</keyword>
<keyword evidence="6 12" id="KW-0479">Metal-binding</keyword>
<dbReference type="PROSITE" id="PS00086">
    <property type="entry name" value="CYTOCHROME_P450"/>
    <property type="match status" value="1"/>
</dbReference>
<comment type="caution">
    <text evidence="14">The sequence shown here is derived from an EMBL/GenBank/DDBJ whole genome shotgun (WGS) entry which is preliminary data.</text>
</comment>
<keyword evidence="8 13" id="KW-0560">Oxidoreductase</keyword>
<keyword evidence="11" id="KW-0472">Membrane</keyword>
<evidence type="ECO:0000256" key="5">
    <source>
        <dbReference type="ARBA" id="ARBA00022692"/>
    </source>
</evidence>
<keyword evidence="15" id="KW-1185">Reference proteome</keyword>
<organism evidence="14 15">
    <name type="scientific">Heracleum sosnowskyi</name>
    <dbReference type="NCBI Taxonomy" id="360622"/>
    <lineage>
        <taxon>Eukaryota</taxon>
        <taxon>Viridiplantae</taxon>
        <taxon>Streptophyta</taxon>
        <taxon>Embryophyta</taxon>
        <taxon>Tracheophyta</taxon>
        <taxon>Spermatophyta</taxon>
        <taxon>Magnoliopsida</taxon>
        <taxon>eudicotyledons</taxon>
        <taxon>Gunneridae</taxon>
        <taxon>Pentapetalae</taxon>
        <taxon>asterids</taxon>
        <taxon>campanulids</taxon>
        <taxon>Apiales</taxon>
        <taxon>Apiaceae</taxon>
        <taxon>Apioideae</taxon>
        <taxon>apioid superclade</taxon>
        <taxon>Tordylieae</taxon>
        <taxon>Tordyliinae</taxon>
        <taxon>Heracleum</taxon>
    </lineage>
</organism>
<evidence type="ECO:0000256" key="12">
    <source>
        <dbReference type="PIRSR" id="PIRSR602401-1"/>
    </source>
</evidence>
<keyword evidence="9 12" id="KW-0408">Iron</keyword>
<dbReference type="Proteomes" id="UP001237642">
    <property type="component" value="Unassembled WGS sequence"/>
</dbReference>
<evidence type="ECO:0000313" key="15">
    <source>
        <dbReference type="Proteomes" id="UP001237642"/>
    </source>
</evidence>
<dbReference type="GO" id="GO:0020037">
    <property type="term" value="F:heme binding"/>
    <property type="evidence" value="ECO:0007669"/>
    <property type="project" value="InterPro"/>
</dbReference>
<keyword evidence="7" id="KW-1133">Transmembrane helix</keyword>
<dbReference type="InterPro" id="IPR017972">
    <property type="entry name" value="Cyt_P450_CS"/>
</dbReference>
<dbReference type="GO" id="GO:0016709">
    <property type="term" value="F:oxidoreductase activity, acting on paired donors, with incorporation or reduction of molecular oxygen, NAD(P)H as one donor, and incorporation of one atom of oxygen"/>
    <property type="evidence" value="ECO:0007669"/>
    <property type="project" value="TreeGrafter"/>
</dbReference>
<evidence type="ECO:0000256" key="10">
    <source>
        <dbReference type="ARBA" id="ARBA00023033"/>
    </source>
</evidence>
<accession>A0AAD8N5G6</accession>
<dbReference type="PANTHER" id="PTHR24298:SF800">
    <property type="entry name" value="CYTOCHROME P450 89A2-RELATED"/>
    <property type="match status" value="1"/>
</dbReference>
<dbReference type="FunFam" id="1.10.630.10:FF:000012">
    <property type="entry name" value="Cytochrome P450 family protein"/>
    <property type="match status" value="1"/>
</dbReference>
<evidence type="ECO:0000256" key="6">
    <source>
        <dbReference type="ARBA" id="ARBA00022723"/>
    </source>
</evidence>
<dbReference type="InterPro" id="IPR002401">
    <property type="entry name" value="Cyt_P450_E_grp-I"/>
</dbReference>
<evidence type="ECO:0000256" key="7">
    <source>
        <dbReference type="ARBA" id="ARBA00022989"/>
    </source>
</evidence>